<dbReference type="EMBL" id="CM042039">
    <property type="protein sequence ID" value="KAI3725473.1"/>
    <property type="molecule type" value="Genomic_DNA"/>
</dbReference>
<accession>A0ACB9BTW3</accession>
<evidence type="ECO:0000313" key="2">
    <source>
        <dbReference type="Proteomes" id="UP001056120"/>
    </source>
</evidence>
<evidence type="ECO:0000313" key="1">
    <source>
        <dbReference type="EMBL" id="KAI3725473.1"/>
    </source>
</evidence>
<organism evidence="1 2">
    <name type="scientific">Smallanthus sonchifolius</name>
    <dbReference type="NCBI Taxonomy" id="185202"/>
    <lineage>
        <taxon>Eukaryota</taxon>
        <taxon>Viridiplantae</taxon>
        <taxon>Streptophyta</taxon>
        <taxon>Embryophyta</taxon>
        <taxon>Tracheophyta</taxon>
        <taxon>Spermatophyta</taxon>
        <taxon>Magnoliopsida</taxon>
        <taxon>eudicotyledons</taxon>
        <taxon>Gunneridae</taxon>
        <taxon>Pentapetalae</taxon>
        <taxon>asterids</taxon>
        <taxon>campanulids</taxon>
        <taxon>Asterales</taxon>
        <taxon>Asteraceae</taxon>
        <taxon>Asteroideae</taxon>
        <taxon>Heliantheae alliance</taxon>
        <taxon>Millerieae</taxon>
        <taxon>Smallanthus</taxon>
    </lineage>
</organism>
<name>A0ACB9BTW3_9ASTR</name>
<proteinExistence type="predicted"/>
<comment type="caution">
    <text evidence="1">The sequence shown here is derived from an EMBL/GenBank/DDBJ whole genome shotgun (WGS) entry which is preliminary data.</text>
</comment>
<sequence length="139" mass="15208">MKIEKTKVLRFGRLGPICLNSANVIADLGGGCSVNATMYPPPLISQGSKHETLQHQQMEPNAAPNANPEIRHQNDIPILTPPTKQPAPSGKSNVPLSCIWRTDTGVTSDGRSDVVEFFLDFLDVTFLDPRKAKKIKNMS</sequence>
<dbReference type="Proteomes" id="UP001056120">
    <property type="component" value="Linkage Group LG22"/>
</dbReference>
<gene>
    <name evidence="1" type="ORF">L1987_65261</name>
</gene>
<protein>
    <submittedName>
        <fullName evidence="1">Uncharacterized protein</fullName>
    </submittedName>
</protein>
<keyword evidence="2" id="KW-1185">Reference proteome</keyword>
<reference evidence="2" key="1">
    <citation type="journal article" date="2022" name="Mol. Ecol. Resour.">
        <title>The genomes of chicory, endive, great burdock and yacon provide insights into Asteraceae palaeo-polyploidization history and plant inulin production.</title>
        <authorList>
            <person name="Fan W."/>
            <person name="Wang S."/>
            <person name="Wang H."/>
            <person name="Wang A."/>
            <person name="Jiang F."/>
            <person name="Liu H."/>
            <person name="Zhao H."/>
            <person name="Xu D."/>
            <person name="Zhang Y."/>
        </authorList>
    </citation>
    <scope>NUCLEOTIDE SEQUENCE [LARGE SCALE GENOMIC DNA]</scope>
    <source>
        <strain evidence="2">cv. Yunnan</strain>
    </source>
</reference>
<reference evidence="1 2" key="2">
    <citation type="journal article" date="2022" name="Mol. Ecol. Resour.">
        <title>The genomes of chicory, endive, great burdock and yacon provide insights into Asteraceae paleo-polyploidization history and plant inulin production.</title>
        <authorList>
            <person name="Fan W."/>
            <person name="Wang S."/>
            <person name="Wang H."/>
            <person name="Wang A."/>
            <person name="Jiang F."/>
            <person name="Liu H."/>
            <person name="Zhao H."/>
            <person name="Xu D."/>
            <person name="Zhang Y."/>
        </authorList>
    </citation>
    <scope>NUCLEOTIDE SEQUENCE [LARGE SCALE GENOMIC DNA]</scope>
    <source>
        <strain evidence="2">cv. Yunnan</strain>
        <tissue evidence="1">Leaves</tissue>
    </source>
</reference>